<protein>
    <recommendedName>
        <fullName evidence="2">arylamine N-acetyltransferase</fullName>
        <ecNumber evidence="2">2.3.1.5</ecNumber>
    </recommendedName>
</protein>
<evidence type="ECO:0000313" key="4">
    <source>
        <dbReference type="Proteomes" id="UP001321473"/>
    </source>
</evidence>
<evidence type="ECO:0000313" key="3">
    <source>
        <dbReference type="EMBL" id="KAK8762548.1"/>
    </source>
</evidence>
<dbReference type="InterPro" id="IPR001447">
    <property type="entry name" value="Arylamine_N-AcTrfase"/>
</dbReference>
<dbReference type="EMBL" id="JARKHS020029979">
    <property type="protein sequence ID" value="KAK8762548.1"/>
    <property type="molecule type" value="Genomic_DNA"/>
</dbReference>
<comment type="caution">
    <text evidence="3">The sequence shown here is derived from an EMBL/GenBank/DDBJ whole genome shotgun (WGS) entry which is preliminary data.</text>
</comment>
<reference evidence="3 4" key="1">
    <citation type="journal article" date="2023" name="Arcadia Sci">
        <title>De novo assembly of a long-read Amblyomma americanum tick genome.</title>
        <authorList>
            <person name="Chou S."/>
            <person name="Poskanzer K.E."/>
            <person name="Rollins M."/>
            <person name="Thuy-Boun P.S."/>
        </authorList>
    </citation>
    <scope>NUCLEOTIDE SEQUENCE [LARGE SCALE GENOMIC DNA]</scope>
    <source>
        <strain evidence="3">F_SG_1</strain>
        <tissue evidence="3">Salivary glands</tissue>
    </source>
</reference>
<dbReference type="GO" id="GO:0004060">
    <property type="term" value="F:arylamine N-acetyltransferase activity"/>
    <property type="evidence" value="ECO:0007669"/>
    <property type="project" value="UniProtKB-EC"/>
</dbReference>
<dbReference type="PANTHER" id="PTHR11786">
    <property type="entry name" value="N-HYDROXYARYLAMINE O-ACETYLTRANSFERASE"/>
    <property type="match status" value="1"/>
</dbReference>
<dbReference type="InterPro" id="IPR038765">
    <property type="entry name" value="Papain-like_cys_pep_sf"/>
</dbReference>
<sequence>MEALSDERVEDYLRYLGVSKPAEPNLDNLDVLVRAHLERATFENLDVLLERHISLDAEIVLSKVTRRGRGGYCFELNSLFGRLLRALGYRVQPRAARLRLTTPDDSPKRTRLSHMVLSVELSNGDRYFADVGMALVGLHRALPVQGDASPFRVIHSSEPTGSIDVAVPTSSGGWKIFYTVEPYNLDWLDFVPLNWYSSTNPDSAMRRMLLVGRRSTADGSWLRLMNDRFVRWSPSDGIVEKRVMRDEDDILQLLQTEFGLRLNAADEVASLRIRLRSLLDKLRMSENLLNRKLVWPEV</sequence>
<name>A0AAQ4DJA8_AMBAM</name>
<accession>A0AAQ4DJA8</accession>
<gene>
    <name evidence="3" type="ORF">V5799_026185</name>
</gene>
<comment type="similarity">
    <text evidence="1">Belongs to the arylamine N-acetyltransferase family.</text>
</comment>
<dbReference type="Gene3D" id="3.30.2140.10">
    <property type="entry name" value="Arylamine N-acetyltransferase"/>
    <property type="match status" value="1"/>
</dbReference>
<dbReference type="Proteomes" id="UP001321473">
    <property type="component" value="Unassembled WGS sequence"/>
</dbReference>
<keyword evidence="4" id="KW-1185">Reference proteome</keyword>
<evidence type="ECO:0000256" key="1">
    <source>
        <dbReference type="ARBA" id="ARBA00006547"/>
    </source>
</evidence>
<organism evidence="3 4">
    <name type="scientific">Amblyomma americanum</name>
    <name type="common">Lone star tick</name>
    <dbReference type="NCBI Taxonomy" id="6943"/>
    <lineage>
        <taxon>Eukaryota</taxon>
        <taxon>Metazoa</taxon>
        <taxon>Ecdysozoa</taxon>
        <taxon>Arthropoda</taxon>
        <taxon>Chelicerata</taxon>
        <taxon>Arachnida</taxon>
        <taxon>Acari</taxon>
        <taxon>Parasitiformes</taxon>
        <taxon>Ixodida</taxon>
        <taxon>Ixodoidea</taxon>
        <taxon>Ixodidae</taxon>
        <taxon>Amblyomminae</taxon>
        <taxon>Amblyomma</taxon>
    </lineage>
</organism>
<dbReference type="SUPFAM" id="SSF54001">
    <property type="entry name" value="Cysteine proteinases"/>
    <property type="match status" value="1"/>
</dbReference>
<dbReference type="EC" id="2.3.1.5" evidence="2"/>
<proteinExistence type="inferred from homology"/>
<dbReference type="AlphaFoldDB" id="A0AAQ4DJA8"/>
<dbReference type="PANTHER" id="PTHR11786:SF0">
    <property type="entry name" value="ARYLAMINE N-ACETYLTRANSFERASE 4-RELATED"/>
    <property type="match status" value="1"/>
</dbReference>
<dbReference type="Pfam" id="PF00797">
    <property type="entry name" value="Acetyltransf_2"/>
    <property type="match status" value="1"/>
</dbReference>
<evidence type="ECO:0000256" key="2">
    <source>
        <dbReference type="ARBA" id="ARBA00012701"/>
    </source>
</evidence>
<dbReference type="Gene3D" id="2.40.128.150">
    <property type="entry name" value="Cysteine proteinases"/>
    <property type="match status" value="1"/>
</dbReference>